<evidence type="ECO:0000313" key="3">
    <source>
        <dbReference type="Ensembl" id="ENSAMXP00005019149.1"/>
    </source>
</evidence>
<feature type="compositionally biased region" description="Basic and acidic residues" evidence="1">
    <location>
        <begin position="288"/>
        <end position="305"/>
    </location>
</feature>
<dbReference type="OrthoDB" id="8930856at2759"/>
<feature type="compositionally biased region" description="Basic and acidic residues" evidence="1">
    <location>
        <begin position="354"/>
        <end position="375"/>
    </location>
</feature>
<sequence length="1475" mass="160468">MSEGAELRECDEAFESEEGDGDQYLEEEEEEDDETESSKELLERLRELEAENAALAQANENQREAYERCLDEVANHVVQALLNQKDLREECIKLKMRVFDLERQNKTLSELFTQKLHSTPNPLHQLPSVACPEHSVDALTTGTEKLTTFSSQGKVKGNNEGTQNGTGGSAQASASSMEAMSPFLKKKAHILEVLRKLEESDPLKFHPSACYYYHGQAVLPGETTVVTPAPRQPHCRHSSSDSDIHEYANGEGAQDGRMSARHGGCPSCRVLSQRSSLDSLLRCSQAHSSREADTQGQKCSDEHRASAQSTDPQIEIDKTNQPRVIQSRASISSFSQSGTKASISYLSSLVADSSESHSKVGEEPKKSDFKDKDIKISPTKSKGANSGPQDSRQADTGLLTTRDNGADECRYLEVSGDSAICENETSIQVCNGVFSSNETSISKKVSLESYSPTTSAFAQQQQASGKGKFAHSPTSPPSSFSESKPSPVSSPSKLLKFLKIPSMAENTPAANALRLSPQLTRNSKIPCRNNYEVYQSPVMSRKATTAERDKPPSTSKTDTYPSTHSAPTSPPKPEDTCLSVSMKESQVYSSHSAPKPSRVSKGANQASSQPPKGAPVPHYENILDPSASLSDSVNGFAQITPEEMEISDKQKMSLRDERLLSPPSLKTSDSSATTGDSPSDTSDQDTDTESPVWQRPQHHFSLPSTSSAVNKAQRTSYSSMKDRCHERGPPEQASAQKHDTSSPSQAAAKRSDRQPPLPKRAVSGKPQNDSSYHPFKERLAALGKLKSTEDLQQQAVDKREAQSILGKTAAGNGERSKTAERHGERISMEQRHSKYTDSLDGKPYPKTSLGNYAKGPVSSSHEQSTKPMGITSSGDKSYIVKAEGQKIRMGMSSTASCETPVMMGSYAKCPNPLPHHSKTVPSPQSSPTRAHSKSPSKTGSASSSYPRGMKPVQDEHPHPQRHPSRTDDKSKLTPGKKKTFTHMENFPPPPPPRPGAESANIKTVEKRPSAASHAHQSAIEQKVMRGIEENMLKLQEQDRGQPPETKQKTSNGIASWFGLKKSKLPALNRKPEMSKLKLNVSSSSSSSSAAKDASGAKGGPRKVVESLNISKLMEKAEDLRKALDEERTYVNRVGIALDRPGRGHSCEVVMDPSQGQLSLMYRGVTADNFMQQLLNRVDERGAPGFGIVHRRLSFDSKRSRPVFGHQQNNISHTRSREEMDKGSDMVSRDEITSDESLAESISSQHFTGSGSSMRTLDSGIGTFPLPDYASSAAGKGVPKPQGDQGFFCSQGKQGALLKAPRKARTLERERSSLDEVNPCVLYGSPLEAKAPAMHLSSTIHEDIDAYGAHLQTPPTKNWTFPNLRGSAGSTDVYLQENMEPPSQGTPSRRSLNKGVPQAPHEADPRSLPLPPQMGMSRQRKSRTHGAPEMPKEGGLELVKERPDDILSPSRPQALETPESLSDSLYDSLSSCGSQG</sequence>
<feature type="compositionally biased region" description="Polar residues" evidence="1">
    <location>
        <begin position="1380"/>
        <end position="1389"/>
    </location>
</feature>
<feature type="region of interest" description="Disordered" evidence="1">
    <location>
        <begin position="1065"/>
        <end position="1102"/>
    </location>
</feature>
<dbReference type="PANTHER" id="PTHR21740">
    <property type="entry name" value="NCK-ASSOCIATED PROTEIN 5"/>
    <property type="match status" value="1"/>
</dbReference>
<feature type="region of interest" description="Disordered" evidence="1">
    <location>
        <begin position="456"/>
        <end position="492"/>
    </location>
</feature>
<dbReference type="Pfam" id="PF15246">
    <property type="entry name" value="NCKAP5"/>
    <property type="match status" value="1"/>
</dbReference>
<feature type="region of interest" description="Disordered" evidence="1">
    <location>
        <begin position="288"/>
        <end position="324"/>
    </location>
</feature>
<accession>A0A8B9HXW1</accession>
<feature type="compositionally biased region" description="Polar residues" evidence="1">
    <location>
        <begin position="919"/>
        <end position="929"/>
    </location>
</feature>
<evidence type="ECO:0000259" key="2">
    <source>
        <dbReference type="Pfam" id="PF15246"/>
    </source>
</evidence>
<feature type="compositionally biased region" description="Basic and acidic residues" evidence="1">
    <location>
        <begin position="720"/>
        <end position="729"/>
    </location>
</feature>
<dbReference type="Proteomes" id="UP000694621">
    <property type="component" value="Unplaced"/>
</dbReference>
<feature type="region of interest" description="Disordered" evidence="1">
    <location>
        <begin position="352"/>
        <end position="404"/>
    </location>
</feature>
<feature type="compositionally biased region" description="Basic and acidic residues" evidence="1">
    <location>
        <begin position="1429"/>
        <end position="1444"/>
    </location>
</feature>
<reference evidence="3" key="1">
    <citation type="submission" date="2025-08" db="UniProtKB">
        <authorList>
            <consortium name="Ensembl"/>
        </authorList>
    </citation>
    <scope>IDENTIFICATION</scope>
</reference>
<feature type="compositionally biased region" description="Low complexity" evidence="1">
    <location>
        <begin position="667"/>
        <end position="681"/>
    </location>
</feature>
<proteinExistence type="predicted"/>
<dbReference type="PANTHER" id="PTHR21740:SF3">
    <property type="entry name" value="NCK-ASSOCIATED PROTEIN 5-LIKE"/>
    <property type="match status" value="1"/>
</dbReference>
<feature type="compositionally biased region" description="Polar residues" evidence="1">
    <location>
        <begin position="552"/>
        <end position="567"/>
    </location>
</feature>
<feature type="region of interest" description="Disordered" evidence="1">
    <location>
        <begin position="536"/>
        <end position="876"/>
    </location>
</feature>
<feature type="compositionally biased region" description="Basic and acidic residues" evidence="1">
    <location>
        <begin position="1214"/>
        <end position="1231"/>
    </location>
</feature>
<feature type="compositionally biased region" description="Low complexity" evidence="1">
    <location>
        <begin position="158"/>
        <end position="174"/>
    </location>
</feature>
<feature type="domain" description="Nck-associated protein 5 C-terminal" evidence="2">
    <location>
        <begin position="1015"/>
        <end position="1312"/>
    </location>
</feature>
<feature type="compositionally biased region" description="Acidic residues" evidence="1">
    <location>
        <begin position="12"/>
        <end position="35"/>
    </location>
</feature>
<feature type="compositionally biased region" description="Low complexity" evidence="1">
    <location>
        <begin position="1459"/>
        <end position="1475"/>
    </location>
</feature>
<feature type="compositionally biased region" description="Polar residues" evidence="1">
    <location>
        <begin position="578"/>
        <end position="592"/>
    </location>
</feature>
<feature type="region of interest" description="Disordered" evidence="1">
    <location>
        <begin position="908"/>
        <end position="1019"/>
    </location>
</feature>
<feature type="compositionally biased region" description="Polar residues" evidence="1">
    <location>
        <begin position="627"/>
        <end position="637"/>
    </location>
</feature>
<feature type="compositionally biased region" description="Polar residues" evidence="1">
    <location>
        <begin position="702"/>
        <end position="719"/>
    </location>
</feature>
<organism evidence="3 4">
    <name type="scientific">Astyanax mexicanus</name>
    <name type="common">Blind cave fish</name>
    <name type="synonym">Astyanax fasciatus mexicanus</name>
    <dbReference type="NCBI Taxonomy" id="7994"/>
    <lineage>
        <taxon>Eukaryota</taxon>
        <taxon>Metazoa</taxon>
        <taxon>Chordata</taxon>
        <taxon>Craniata</taxon>
        <taxon>Vertebrata</taxon>
        <taxon>Euteleostomi</taxon>
        <taxon>Actinopterygii</taxon>
        <taxon>Neopterygii</taxon>
        <taxon>Teleostei</taxon>
        <taxon>Ostariophysi</taxon>
        <taxon>Characiformes</taxon>
        <taxon>Characoidei</taxon>
        <taxon>Acestrorhamphidae</taxon>
        <taxon>Acestrorhamphinae</taxon>
        <taxon>Astyanax</taxon>
    </lineage>
</organism>
<dbReference type="GO" id="GO:0001578">
    <property type="term" value="P:microtubule bundle formation"/>
    <property type="evidence" value="ECO:0007669"/>
    <property type="project" value="TreeGrafter"/>
</dbReference>
<evidence type="ECO:0000256" key="1">
    <source>
        <dbReference type="SAM" id="MobiDB-lite"/>
    </source>
</evidence>
<feature type="compositionally biased region" description="Basic and acidic residues" evidence="1">
    <location>
        <begin position="814"/>
        <end position="840"/>
    </location>
</feature>
<feature type="region of interest" description="Disordered" evidence="1">
    <location>
        <begin position="1201"/>
        <end position="1253"/>
    </location>
</feature>
<feature type="compositionally biased region" description="Polar residues" evidence="1">
    <location>
        <begin position="857"/>
        <end position="875"/>
    </location>
</feature>
<feature type="compositionally biased region" description="Polar residues" evidence="1">
    <location>
        <begin position="378"/>
        <end position="391"/>
    </location>
</feature>
<dbReference type="InterPro" id="IPR026163">
    <property type="entry name" value="Nckap5l"/>
</dbReference>
<dbReference type="Ensembl" id="ENSAMXT00005021165.1">
    <property type="protein sequence ID" value="ENSAMXP00005019149.1"/>
    <property type="gene ID" value="ENSAMXG00005009944.1"/>
</dbReference>
<feature type="compositionally biased region" description="Low complexity" evidence="1">
    <location>
        <begin position="933"/>
        <end position="944"/>
    </location>
</feature>
<feature type="compositionally biased region" description="Polar residues" evidence="1">
    <location>
        <begin position="1239"/>
        <end position="1253"/>
    </location>
</feature>
<feature type="region of interest" description="Disordered" evidence="1">
    <location>
        <begin position="148"/>
        <end position="174"/>
    </location>
</feature>
<feature type="region of interest" description="Disordered" evidence="1">
    <location>
        <begin position="1035"/>
        <end position="1054"/>
    </location>
</feature>
<dbReference type="GO" id="GO:0007019">
    <property type="term" value="P:microtubule depolymerization"/>
    <property type="evidence" value="ECO:0007669"/>
    <property type="project" value="TreeGrafter"/>
</dbReference>
<name>A0A8B9HXW1_ASTMX</name>
<evidence type="ECO:0000313" key="4">
    <source>
        <dbReference type="Proteomes" id="UP000694621"/>
    </source>
</evidence>
<feature type="compositionally biased region" description="Basic and acidic residues" evidence="1">
    <location>
        <begin position="646"/>
        <end position="659"/>
    </location>
</feature>
<feature type="region of interest" description="Disordered" evidence="1">
    <location>
        <begin position="1"/>
        <end position="41"/>
    </location>
</feature>
<feature type="compositionally biased region" description="Basic and acidic residues" evidence="1">
    <location>
        <begin position="238"/>
        <end position="248"/>
    </location>
</feature>
<feature type="compositionally biased region" description="Basic and acidic residues" evidence="1">
    <location>
        <begin position="952"/>
        <end position="971"/>
    </location>
</feature>
<dbReference type="GO" id="GO:0035371">
    <property type="term" value="C:microtubule plus-end"/>
    <property type="evidence" value="ECO:0007669"/>
    <property type="project" value="TreeGrafter"/>
</dbReference>
<feature type="compositionally biased region" description="Low complexity" evidence="1">
    <location>
        <begin position="1081"/>
        <end position="1095"/>
    </location>
</feature>
<protein>
    <recommendedName>
        <fullName evidence="2">Nck-associated protein 5 C-terminal domain-containing protein</fullName>
    </recommendedName>
</protein>
<dbReference type="InterPro" id="IPR032769">
    <property type="entry name" value="NCKAP5_C"/>
</dbReference>
<feature type="compositionally biased region" description="Basic and acidic residues" evidence="1">
    <location>
        <begin position="1"/>
        <end position="11"/>
    </location>
</feature>
<feature type="region of interest" description="Disordered" evidence="1">
    <location>
        <begin position="225"/>
        <end position="265"/>
    </location>
</feature>
<feature type="compositionally biased region" description="Basic and acidic residues" evidence="1">
    <location>
        <begin position="1035"/>
        <end position="1047"/>
    </location>
</feature>
<feature type="region of interest" description="Disordered" evidence="1">
    <location>
        <begin position="1376"/>
        <end position="1475"/>
    </location>
</feature>